<keyword evidence="3" id="KW-0805">Transcription regulation</keyword>
<dbReference type="SMART" id="SM00347">
    <property type="entry name" value="HTH_MARR"/>
    <property type="match status" value="1"/>
</dbReference>
<dbReference type="PANTHER" id="PTHR33164:SF5">
    <property type="entry name" value="ORGANIC HYDROPEROXIDE RESISTANCE TRANSCRIPTIONAL REGULATOR"/>
    <property type="match status" value="1"/>
</dbReference>
<dbReference type="FunFam" id="1.10.10.10:FF:000163">
    <property type="entry name" value="MarR family transcriptional regulator"/>
    <property type="match status" value="1"/>
</dbReference>
<evidence type="ECO:0000313" key="8">
    <source>
        <dbReference type="Proteomes" id="UP000480854"/>
    </source>
</evidence>
<dbReference type="EMBL" id="QOKW01000011">
    <property type="protein sequence ID" value="KAA0679762.1"/>
    <property type="molecule type" value="Genomic_DNA"/>
</dbReference>
<accession>A0A9W7NIN0</accession>
<evidence type="ECO:0000256" key="3">
    <source>
        <dbReference type="ARBA" id="ARBA00023015"/>
    </source>
</evidence>
<protein>
    <submittedName>
        <fullName evidence="7">MarR family transcriptional regulator</fullName>
    </submittedName>
</protein>
<evidence type="ECO:0000256" key="2">
    <source>
        <dbReference type="ARBA" id="ARBA00022490"/>
    </source>
</evidence>
<dbReference type="InterPro" id="IPR055166">
    <property type="entry name" value="Transc_reg_Sar_Rot_HTH"/>
</dbReference>
<evidence type="ECO:0000256" key="1">
    <source>
        <dbReference type="ARBA" id="ARBA00004496"/>
    </source>
</evidence>
<dbReference type="AlphaFoldDB" id="A0A9W7NIN0"/>
<proteinExistence type="predicted"/>
<dbReference type="GO" id="GO:0003700">
    <property type="term" value="F:DNA-binding transcription factor activity"/>
    <property type="evidence" value="ECO:0007669"/>
    <property type="project" value="InterPro"/>
</dbReference>
<dbReference type="PROSITE" id="PS50995">
    <property type="entry name" value="HTH_MARR_2"/>
    <property type="match status" value="1"/>
</dbReference>
<name>A0A9W7NIN0_9PROT</name>
<feature type="domain" description="HTH marR-type" evidence="6">
    <location>
        <begin position="17"/>
        <end position="147"/>
    </location>
</feature>
<gene>
    <name evidence="7" type="ORF">DS843_15420</name>
</gene>
<reference evidence="7 8" key="1">
    <citation type="submission" date="2018-07" db="EMBL/GenBank/DDBJ databases">
        <title>Genome sequence of Azospirillum sp. ATCC 49961.</title>
        <authorList>
            <person name="Sant'Anna F.H."/>
            <person name="Baldani J.I."/>
            <person name="Zilli J.E."/>
            <person name="Reis V.M."/>
            <person name="Hartmann A."/>
            <person name="Cruz L."/>
            <person name="de Souza E.M."/>
            <person name="de Oliveira Pedrosa F."/>
            <person name="Passaglia L.M.P."/>
        </authorList>
    </citation>
    <scope>NUCLEOTIDE SEQUENCE [LARGE SCALE GENOMIC DNA]</scope>
    <source>
        <strain evidence="7 8">ATCC 49961</strain>
    </source>
</reference>
<evidence type="ECO:0000256" key="5">
    <source>
        <dbReference type="ARBA" id="ARBA00023163"/>
    </source>
</evidence>
<dbReference type="InterPro" id="IPR036390">
    <property type="entry name" value="WH_DNA-bd_sf"/>
</dbReference>
<evidence type="ECO:0000313" key="7">
    <source>
        <dbReference type="EMBL" id="KAA0679762.1"/>
    </source>
</evidence>
<evidence type="ECO:0000259" key="6">
    <source>
        <dbReference type="PROSITE" id="PS50995"/>
    </source>
</evidence>
<dbReference type="InterPro" id="IPR039422">
    <property type="entry name" value="MarR/SlyA-like"/>
</dbReference>
<keyword evidence="5" id="KW-0804">Transcription</keyword>
<dbReference type="PANTHER" id="PTHR33164">
    <property type="entry name" value="TRANSCRIPTIONAL REGULATOR, MARR FAMILY"/>
    <property type="match status" value="1"/>
</dbReference>
<dbReference type="Proteomes" id="UP000480854">
    <property type="component" value="Unassembled WGS sequence"/>
</dbReference>
<comment type="caution">
    <text evidence="7">The sequence shown here is derived from an EMBL/GenBank/DDBJ whole genome shotgun (WGS) entry which is preliminary data.</text>
</comment>
<dbReference type="InterPro" id="IPR036388">
    <property type="entry name" value="WH-like_DNA-bd_sf"/>
</dbReference>
<keyword evidence="8" id="KW-1185">Reference proteome</keyword>
<dbReference type="Pfam" id="PF22381">
    <property type="entry name" value="Staph_reg_Sar_Rot"/>
    <property type="match status" value="1"/>
</dbReference>
<keyword evidence="2" id="KW-0963">Cytoplasm</keyword>
<dbReference type="Gene3D" id="1.10.10.10">
    <property type="entry name" value="Winged helix-like DNA-binding domain superfamily/Winged helix DNA-binding domain"/>
    <property type="match status" value="1"/>
</dbReference>
<comment type="subcellular location">
    <subcellularLocation>
        <location evidence="1">Cytoplasm</location>
    </subcellularLocation>
</comment>
<dbReference type="InterPro" id="IPR000835">
    <property type="entry name" value="HTH_MarR-typ"/>
</dbReference>
<dbReference type="OrthoDB" id="9806864at2"/>
<dbReference type="SUPFAM" id="SSF46785">
    <property type="entry name" value="Winged helix' DNA-binding domain"/>
    <property type="match status" value="1"/>
</dbReference>
<evidence type="ECO:0000256" key="4">
    <source>
        <dbReference type="ARBA" id="ARBA00023125"/>
    </source>
</evidence>
<organism evidence="7 8">
    <name type="scientific">Roseomonas genomospecies 6</name>
    <dbReference type="NCBI Taxonomy" id="214106"/>
    <lineage>
        <taxon>Bacteria</taxon>
        <taxon>Pseudomonadati</taxon>
        <taxon>Pseudomonadota</taxon>
        <taxon>Alphaproteobacteria</taxon>
        <taxon>Acetobacterales</taxon>
        <taxon>Roseomonadaceae</taxon>
        <taxon>Roseomonas</taxon>
    </lineage>
</organism>
<dbReference type="GO" id="GO:0003677">
    <property type="term" value="F:DNA binding"/>
    <property type="evidence" value="ECO:0007669"/>
    <property type="project" value="UniProtKB-KW"/>
</dbReference>
<sequence length="156" mass="17078">MNSRTMSTDDENPLLLANQACFALYSANLAMTRVYRPLLDALELTYPQYLVMLLLWEEDGQTMKAVGERLLLDSGTLTPLLKRLEGQGLVTRARDPADERLVRIHLTAQGAALRERATALPDHIAAAANCPLPDLAGLRDALLRLRDSLNAAADPG</sequence>
<keyword evidence="4" id="KW-0238">DNA-binding</keyword>
<dbReference type="GO" id="GO:0005737">
    <property type="term" value="C:cytoplasm"/>
    <property type="evidence" value="ECO:0007669"/>
    <property type="project" value="UniProtKB-SubCell"/>
</dbReference>
<dbReference type="GO" id="GO:0006950">
    <property type="term" value="P:response to stress"/>
    <property type="evidence" value="ECO:0007669"/>
    <property type="project" value="TreeGrafter"/>
</dbReference>